<gene>
    <name evidence="14" type="ORF">SEMRO_94_G048950.1</name>
</gene>
<accession>A0A9N8DDA4</accession>
<comment type="similarity">
    <text evidence="2">Belongs to the TMEM175 family.</text>
</comment>
<feature type="transmembrane region" description="Helical" evidence="13">
    <location>
        <begin position="49"/>
        <end position="68"/>
    </location>
</feature>
<keyword evidence="15" id="KW-1185">Reference proteome</keyword>
<comment type="subcellular location">
    <subcellularLocation>
        <location evidence="1">Membrane</location>
        <topology evidence="1">Multi-pass membrane protein</topology>
    </subcellularLocation>
</comment>
<feature type="transmembrane region" description="Helical" evidence="13">
    <location>
        <begin position="165"/>
        <end position="185"/>
    </location>
</feature>
<keyword evidence="4" id="KW-0633">Potassium transport</keyword>
<evidence type="ECO:0000256" key="1">
    <source>
        <dbReference type="ARBA" id="ARBA00004141"/>
    </source>
</evidence>
<keyword evidence="3" id="KW-0813">Transport</keyword>
<evidence type="ECO:0000256" key="8">
    <source>
        <dbReference type="ARBA" id="ARBA00022989"/>
    </source>
</evidence>
<evidence type="ECO:0000256" key="5">
    <source>
        <dbReference type="ARBA" id="ARBA00022692"/>
    </source>
</evidence>
<evidence type="ECO:0000256" key="12">
    <source>
        <dbReference type="ARBA" id="ARBA00034430"/>
    </source>
</evidence>
<protein>
    <recommendedName>
        <fullName evidence="16">Transmembrane protein 175</fullName>
    </recommendedName>
</protein>
<sequence length="264" mass="29713">MTDISTNAGSKEQPVPLDVTKNLEVKDAAMKEELENEHEDNRIGVERTLAFTDACIAISMTLLILPLMEGTDADKTEGITTAEWYEDHLFPILAFVFSFLVVASFWRENQELCSSLEYFSPRLVRLTFIWVLVMTYIPVSTSLIYNKGNSSDSDEQEETGGPDRIVHLQYLLNLLLARFFSVLMALEVALNRDLWKEHCRPKRRILVEGIVTLIVLGVACGLSQTGMGMFGVLLLLIVNPVVWVLEKTFPSFKGRFGQPAVAYC</sequence>
<reference evidence="14" key="1">
    <citation type="submission" date="2020-06" db="EMBL/GenBank/DDBJ databases">
        <authorList>
            <consortium name="Plant Systems Biology data submission"/>
        </authorList>
    </citation>
    <scope>NUCLEOTIDE SEQUENCE</scope>
    <source>
        <strain evidence="14">D6</strain>
    </source>
</reference>
<evidence type="ECO:0000256" key="11">
    <source>
        <dbReference type="ARBA" id="ARBA00023303"/>
    </source>
</evidence>
<evidence type="ECO:0000256" key="13">
    <source>
        <dbReference type="SAM" id="Phobius"/>
    </source>
</evidence>
<dbReference type="Proteomes" id="UP001153069">
    <property type="component" value="Unassembled WGS sequence"/>
</dbReference>
<organism evidence="14 15">
    <name type="scientific">Seminavis robusta</name>
    <dbReference type="NCBI Taxonomy" id="568900"/>
    <lineage>
        <taxon>Eukaryota</taxon>
        <taxon>Sar</taxon>
        <taxon>Stramenopiles</taxon>
        <taxon>Ochrophyta</taxon>
        <taxon>Bacillariophyta</taxon>
        <taxon>Bacillariophyceae</taxon>
        <taxon>Bacillariophycidae</taxon>
        <taxon>Naviculales</taxon>
        <taxon>Naviculaceae</taxon>
        <taxon>Seminavis</taxon>
    </lineage>
</organism>
<keyword evidence="9" id="KW-0406">Ion transport</keyword>
<evidence type="ECO:0000256" key="10">
    <source>
        <dbReference type="ARBA" id="ARBA00023136"/>
    </source>
</evidence>
<dbReference type="AlphaFoldDB" id="A0A9N8DDA4"/>
<keyword evidence="7" id="KW-0630">Potassium</keyword>
<comment type="catalytic activity">
    <reaction evidence="12">
        <text>K(+)(in) = K(+)(out)</text>
        <dbReference type="Rhea" id="RHEA:29463"/>
        <dbReference type="ChEBI" id="CHEBI:29103"/>
    </reaction>
</comment>
<evidence type="ECO:0000313" key="14">
    <source>
        <dbReference type="EMBL" id="CAB9500883.1"/>
    </source>
</evidence>
<feature type="transmembrane region" description="Helical" evidence="13">
    <location>
        <begin position="126"/>
        <end position="145"/>
    </location>
</feature>
<feature type="transmembrane region" description="Helical" evidence="13">
    <location>
        <begin position="205"/>
        <end position="222"/>
    </location>
</feature>
<evidence type="ECO:0000256" key="3">
    <source>
        <dbReference type="ARBA" id="ARBA00022448"/>
    </source>
</evidence>
<feature type="transmembrane region" description="Helical" evidence="13">
    <location>
        <begin position="88"/>
        <end position="106"/>
    </location>
</feature>
<keyword evidence="8 13" id="KW-1133">Transmembrane helix</keyword>
<dbReference type="OrthoDB" id="203835at2759"/>
<evidence type="ECO:0000256" key="7">
    <source>
        <dbReference type="ARBA" id="ARBA00022958"/>
    </source>
</evidence>
<evidence type="ECO:0000313" key="15">
    <source>
        <dbReference type="Proteomes" id="UP001153069"/>
    </source>
</evidence>
<evidence type="ECO:0000256" key="9">
    <source>
        <dbReference type="ARBA" id="ARBA00023065"/>
    </source>
</evidence>
<dbReference type="GO" id="GO:0016020">
    <property type="term" value="C:membrane"/>
    <property type="evidence" value="ECO:0007669"/>
    <property type="project" value="UniProtKB-SubCell"/>
</dbReference>
<keyword evidence="6" id="KW-0631">Potassium channel</keyword>
<evidence type="ECO:0000256" key="4">
    <source>
        <dbReference type="ARBA" id="ARBA00022538"/>
    </source>
</evidence>
<comment type="caution">
    <text evidence="14">The sequence shown here is derived from an EMBL/GenBank/DDBJ whole genome shotgun (WGS) entry which is preliminary data.</text>
</comment>
<keyword evidence="5 13" id="KW-0812">Transmembrane</keyword>
<evidence type="ECO:0000256" key="2">
    <source>
        <dbReference type="ARBA" id="ARBA00006920"/>
    </source>
</evidence>
<dbReference type="InterPro" id="IPR010617">
    <property type="entry name" value="TMEM175-like"/>
</dbReference>
<dbReference type="GO" id="GO:0015252">
    <property type="term" value="F:proton channel activity"/>
    <property type="evidence" value="ECO:0007669"/>
    <property type="project" value="InterPro"/>
</dbReference>
<evidence type="ECO:0008006" key="16">
    <source>
        <dbReference type="Google" id="ProtNLM"/>
    </source>
</evidence>
<name>A0A9N8DDA4_9STRA</name>
<keyword evidence="11" id="KW-0407">Ion channel</keyword>
<proteinExistence type="inferred from homology"/>
<keyword evidence="10 13" id="KW-0472">Membrane</keyword>
<dbReference type="EMBL" id="CAICTM010000093">
    <property type="protein sequence ID" value="CAB9500883.1"/>
    <property type="molecule type" value="Genomic_DNA"/>
</dbReference>
<evidence type="ECO:0000256" key="6">
    <source>
        <dbReference type="ARBA" id="ARBA00022826"/>
    </source>
</evidence>
<dbReference type="GO" id="GO:0005267">
    <property type="term" value="F:potassium channel activity"/>
    <property type="evidence" value="ECO:0007669"/>
    <property type="project" value="UniProtKB-KW"/>
</dbReference>
<feature type="transmembrane region" description="Helical" evidence="13">
    <location>
        <begin position="228"/>
        <end position="245"/>
    </location>
</feature>
<dbReference type="Pfam" id="PF06736">
    <property type="entry name" value="TMEM175"/>
    <property type="match status" value="1"/>
</dbReference>